<feature type="transmembrane region" description="Helical" evidence="7">
    <location>
        <begin position="276"/>
        <end position="296"/>
    </location>
</feature>
<dbReference type="InterPro" id="IPR000620">
    <property type="entry name" value="EamA_dom"/>
</dbReference>
<dbReference type="HOGENOM" id="CLU_057295_0_1_6"/>
<evidence type="ECO:0000256" key="6">
    <source>
        <dbReference type="ARBA" id="ARBA00023136"/>
    </source>
</evidence>
<feature type="transmembrane region" description="Helical" evidence="7">
    <location>
        <begin position="84"/>
        <end position="104"/>
    </location>
</feature>
<proteinExistence type="inferred from homology"/>
<protein>
    <submittedName>
        <fullName evidence="9">Threonine and homoserine efflux protein (DMT family)</fullName>
    </submittedName>
</protein>
<dbReference type="EMBL" id="CP001277">
    <property type="protein sequence ID" value="ACQ68497.1"/>
    <property type="molecule type" value="Genomic_DNA"/>
</dbReference>
<name>C4K7F4_HAMD5</name>
<comment type="similarity">
    <text evidence="2">Belongs to the EamA transporter family.</text>
</comment>
<keyword evidence="6 7" id="KW-0472">Membrane</keyword>
<dbReference type="PANTHER" id="PTHR32322:SF2">
    <property type="entry name" value="EAMA DOMAIN-CONTAINING PROTEIN"/>
    <property type="match status" value="1"/>
</dbReference>
<evidence type="ECO:0000256" key="3">
    <source>
        <dbReference type="ARBA" id="ARBA00022475"/>
    </source>
</evidence>
<reference evidence="9 10" key="1">
    <citation type="journal article" date="2009" name="Proc. Natl. Acad. Sci. U.S.A.">
        <title>Hamiltonella defensa, genome evolution of protective bacterial endosymbiont from pathogenic ancestors.</title>
        <authorList>
            <person name="Degnan P.H."/>
            <person name="Yu Y."/>
            <person name="Sisneros N."/>
            <person name="Wing R.A."/>
            <person name="Moran N.A."/>
        </authorList>
    </citation>
    <scope>NUCLEOTIDE SEQUENCE [LARGE SCALE GENOMIC DNA]</scope>
    <source>
        <strain evidence="10">5AT</strain>
    </source>
</reference>
<evidence type="ECO:0000256" key="7">
    <source>
        <dbReference type="SAM" id="Phobius"/>
    </source>
</evidence>
<evidence type="ECO:0000259" key="8">
    <source>
        <dbReference type="Pfam" id="PF00892"/>
    </source>
</evidence>
<keyword evidence="10" id="KW-1185">Reference proteome</keyword>
<dbReference type="Pfam" id="PF00892">
    <property type="entry name" value="EamA"/>
    <property type="match status" value="1"/>
</dbReference>
<dbReference type="PANTHER" id="PTHR32322">
    <property type="entry name" value="INNER MEMBRANE TRANSPORTER"/>
    <property type="match status" value="1"/>
</dbReference>
<feature type="domain" description="EamA" evidence="8">
    <location>
        <begin position="163"/>
        <end position="291"/>
    </location>
</feature>
<evidence type="ECO:0000256" key="5">
    <source>
        <dbReference type="ARBA" id="ARBA00022989"/>
    </source>
</evidence>
<evidence type="ECO:0000256" key="1">
    <source>
        <dbReference type="ARBA" id="ARBA00004651"/>
    </source>
</evidence>
<feature type="transmembrane region" description="Helical" evidence="7">
    <location>
        <begin position="191"/>
        <end position="208"/>
    </location>
</feature>
<comment type="subcellular location">
    <subcellularLocation>
        <location evidence="1">Cell membrane</location>
        <topology evidence="1">Multi-pass membrane protein</topology>
    </subcellularLocation>
</comment>
<evidence type="ECO:0000256" key="4">
    <source>
        <dbReference type="ARBA" id="ARBA00022692"/>
    </source>
</evidence>
<evidence type="ECO:0000313" key="9">
    <source>
        <dbReference type="EMBL" id="ACQ68497.1"/>
    </source>
</evidence>
<feature type="transmembrane region" description="Helical" evidence="7">
    <location>
        <begin position="158"/>
        <end position="179"/>
    </location>
</feature>
<feature type="transmembrane region" description="Helical" evidence="7">
    <location>
        <begin position="23"/>
        <end position="41"/>
    </location>
</feature>
<dbReference type="AlphaFoldDB" id="C4K7F4"/>
<keyword evidence="3" id="KW-1003">Cell membrane</keyword>
<dbReference type="GO" id="GO:0005886">
    <property type="term" value="C:plasma membrane"/>
    <property type="evidence" value="ECO:0007669"/>
    <property type="project" value="UniProtKB-SubCell"/>
</dbReference>
<dbReference type="InterPro" id="IPR037185">
    <property type="entry name" value="EmrE-like"/>
</dbReference>
<feature type="transmembrane region" description="Helical" evidence="7">
    <location>
        <begin position="47"/>
        <end position="72"/>
    </location>
</feature>
<keyword evidence="5 7" id="KW-1133">Transmembrane helix</keyword>
<dbReference type="SUPFAM" id="SSF103481">
    <property type="entry name" value="Multidrug resistance efflux transporter EmrE"/>
    <property type="match status" value="1"/>
</dbReference>
<dbReference type="InterPro" id="IPR050638">
    <property type="entry name" value="AA-Vitamin_Transporters"/>
</dbReference>
<keyword evidence="4 7" id="KW-0812">Transmembrane</keyword>
<evidence type="ECO:0000256" key="2">
    <source>
        <dbReference type="ARBA" id="ARBA00007362"/>
    </source>
</evidence>
<feature type="transmembrane region" description="Helical" evidence="7">
    <location>
        <begin position="135"/>
        <end position="152"/>
    </location>
</feature>
<dbReference type="NCBIfam" id="NF007823">
    <property type="entry name" value="PRK10532.1"/>
    <property type="match status" value="1"/>
</dbReference>
<dbReference type="Proteomes" id="UP000002334">
    <property type="component" value="Chromosome"/>
</dbReference>
<sequence length="307" mass="32775">MQKEVEAILNHIKRITQLRVSKFVLPIGALLIAMISLQSGASLAKGLFPLVGAPGVTSLRLGIGAFILLFIFKPWRIRFPRGDRMALFLYAFALGGMNFLFYFSLKKLPLGVAVALEFTGPLAVVMFSSRRIVDFVWLGFAILGLWLLLPLHQKTGGVDLFSAACALAAGACWALYIIFGQKTGVHHGPGAVSVGSLIAACLFCPIGIIDNGMALCSSEVLPFGIAIAILSSVVPFSLEMVALTRLPARTFGTLMSLEPAFGALSGVVFLNEYLTGVQWFGLAAIICASIGATLSIKPKVELQELNS</sequence>
<dbReference type="KEGG" id="hde:HDEF_1908"/>
<evidence type="ECO:0000313" key="10">
    <source>
        <dbReference type="Proteomes" id="UP000002334"/>
    </source>
</evidence>
<feature type="transmembrane region" description="Helical" evidence="7">
    <location>
        <begin position="220"/>
        <end position="238"/>
    </location>
</feature>
<gene>
    <name evidence="9" type="primary">rhtA</name>
    <name evidence="9" type="ordered locus">HDEF_1908</name>
</gene>
<dbReference type="eggNOG" id="COG5006">
    <property type="taxonomic scope" value="Bacteria"/>
</dbReference>
<dbReference type="STRING" id="572265.HDEF_1908"/>
<organism evidence="9 10">
    <name type="scientific">Hamiltonella defensa subsp. Acyrthosiphon pisum (strain 5AT)</name>
    <dbReference type="NCBI Taxonomy" id="572265"/>
    <lineage>
        <taxon>Bacteria</taxon>
        <taxon>Pseudomonadati</taxon>
        <taxon>Pseudomonadota</taxon>
        <taxon>Gammaproteobacteria</taxon>
        <taxon>Enterobacterales</taxon>
        <taxon>Enterobacteriaceae</taxon>
        <taxon>aphid secondary symbionts</taxon>
        <taxon>Candidatus Williamhamiltonella</taxon>
    </lineage>
</organism>
<accession>C4K7F4</accession>